<dbReference type="InterPro" id="IPR003660">
    <property type="entry name" value="HAMP_dom"/>
</dbReference>
<dbReference type="PROSITE" id="PS50885">
    <property type="entry name" value="HAMP"/>
    <property type="match status" value="1"/>
</dbReference>
<dbReference type="Gene3D" id="1.10.287.950">
    <property type="entry name" value="Methyl-accepting chemotaxis protein"/>
    <property type="match status" value="1"/>
</dbReference>
<name>A0ABV7K202_9ALTE</name>
<dbReference type="RefSeq" id="WP_123324202.1">
    <property type="nucleotide sequence ID" value="NZ_JBHRSX010000099.1"/>
</dbReference>
<evidence type="ECO:0000256" key="2">
    <source>
        <dbReference type="ARBA" id="ARBA00022692"/>
    </source>
</evidence>
<comment type="caution">
    <text evidence="11">The sequence shown here is derived from an EMBL/GenBank/DDBJ whole genome shotgun (WGS) entry which is preliminary data.</text>
</comment>
<keyword evidence="12" id="KW-1185">Reference proteome</keyword>
<evidence type="ECO:0000259" key="10">
    <source>
        <dbReference type="PROSITE" id="PS50885"/>
    </source>
</evidence>
<evidence type="ECO:0000256" key="3">
    <source>
        <dbReference type="ARBA" id="ARBA00022989"/>
    </source>
</evidence>
<dbReference type="InterPro" id="IPR004089">
    <property type="entry name" value="MCPsignal_dom"/>
</dbReference>
<dbReference type="EMBL" id="JBHRSX010000099">
    <property type="protein sequence ID" value="MFC3204031.1"/>
    <property type="molecule type" value="Genomic_DNA"/>
</dbReference>
<dbReference type="PROSITE" id="PS50111">
    <property type="entry name" value="CHEMOTAXIS_TRANSDUC_2"/>
    <property type="match status" value="1"/>
</dbReference>
<evidence type="ECO:0000313" key="12">
    <source>
        <dbReference type="Proteomes" id="UP001595477"/>
    </source>
</evidence>
<dbReference type="SMART" id="SM00283">
    <property type="entry name" value="MA"/>
    <property type="match status" value="1"/>
</dbReference>
<gene>
    <name evidence="11" type="ORF">ACFOEW_19680</name>
</gene>
<keyword evidence="2 8" id="KW-0812">Transmembrane</keyword>
<evidence type="ECO:0000256" key="6">
    <source>
        <dbReference type="ARBA" id="ARBA00029447"/>
    </source>
</evidence>
<dbReference type="Gene3D" id="6.10.340.10">
    <property type="match status" value="1"/>
</dbReference>
<comment type="similarity">
    <text evidence="6">Belongs to the methyl-accepting chemotaxis (MCP) protein family.</text>
</comment>
<keyword evidence="3 8" id="KW-1133">Transmembrane helix</keyword>
<comment type="subcellular location">
    <subcellularLocation>
        <location evidence="1">Membrane</location>
        <topology evidence="1">Multi-pass membrane protein</topology>
    </subcellularLocation>
</comment>
<organism evidence="11 12">
    <name type="scientific">Alteromonas oceani</name>
    <dbReference type="NCBI Taxonomy" id="2071609"/>
    <lineage>
        <taxon>Bacteria</taxon>
        <taxon>Pseudomonadati</taxon>
        <taxon>Pseudomonadota</taxon>
        <taxon>Gammaproteobacteria</taxon>
        <taxon>Alteromonadales</taxon>
        <taxon>Alteromonadaceae</taxon>
        <taxon>Alteromonas/Salinimonas group</taxon>
        <taxon>Alteromonas</taxon>
    </lineage>
</organism>
<evidence type="ECO:0000313" key="11">
    <source>
        <dbReference type="EMBL" id="MFC3204031.1"/>
    </source>
</evidence>
<keyword evidence="5 7" id="KW-0807">Transducer</keyword>
<evidence type="ECO:0000256" key="7">
    <source>
        <dbReference type="PROSITE-ProRule" id="PRU00284"/>
    </source>
</evidence>
<proteinExistence type="inferred from homology"/>
<dbReference type="CDD" id="cd11386">
    <property type="entry name" value="MCP_signal"/>
    <property type="match status" value="1"/>
</dbReference>
<evidence type="ECO:0000256" key="8">
    <source>
        <dbReference type="SAM" id="Phobius"/>
    </source>
</evidence>
<feature type="domain" description="HAMP" evidence="10">
    <location>
        <begin position="208"/>
        <end position="262"/>
    </location>
</feature>
<dbReference type="Proteomes" id="UP001595477">
    <property type="component" value="Unassembled WGS sequence"/>
</dbReference>
<feature type="domain" description="Methyl-accepting transducer" evidence="9">
    <location>
        <begin position="267"/>
        <end position="503"/>
    </location>
</feature>
<dbReference type="Pfam" id="PF00015">
    <property type="entry name" value="MCPsignal"/>
    <property type="match status" value="1"/>
</dbReference>
<sequence>MNLLLRLTVGQKILLIPIIGTLSFAIFVIINSVVSAQNASELETAQNVDFPALQLSTSALTNMEKVRDILASSVTTGDIDAVDTARQKADVVRADLTSISRIAPELSGDINTILNTFNAYSEMALSLTSSILDNTADFATLGGQLETMNSRYDEAINQLNGFKSSRQQTFEKAFEQYNNAQDFLFWLGLLMGVLTTLVLFGTAIPVTKTITGNLTRVVKSLRDIAEEDGDLTIRIQTNAQDEVGDLVKYFNRFMEKLQRVVKDIVDTTLPLSDLAQNLNQLTDTTNQNISQQQGAAVHAKQAVDNMNHSVIAVAESAAEAARAADEASSASNNGQQVVNSTVTNIQALAQNVEETAEVIRKLENDSNQVGVVLDVIKGIAEQTNLLALNAAIEAARAGEQGRGFAVVADEVRTLASRTQQSTEQIQQTIERLQTAAHQAVSVMSSGTSQAEGSVTEANKAGDSLVVIADTISRISAMNGQIASSTDDQQAVARQIVGFVDEIYARTDETSQNSDRLASASTELAGLAKNLESIARQFRV</sequence>
<evidence type="ECO:0000256" key="4">
    <source>
        <dbReference type="ARBA" id="ARBA00023136"/>
    </source>
</evidence>
<accession>A0ABV7K202</accession>
<feature type="transmembrane region" description="Helical" evidence="8">
    <location>
        <begin position="12"/>
        <end position="34"/>
    </location>
</feature>
<protein>
    <submittedName>
        <fullName evidence="11">Methyl-accepting chemotaxis protein</fullName>
    </submittedName>
</protein>
<evidence type="ECO:0000256" key="1">
    <source>
        <dbReference type="ARBA" id="ARBA00004141"/>
    </source>
</evidence>
<keyword evidence="4 8" id="KW-0472">Membrane</keyword>
<reference evidence="12" key="1">
    <citation type="journal article" date="2019" name="Int. J. Syst. Evol. Microbiol.">
        <title>The Global Catalogue of Microorganisms (GCM) 10K type strain sequencing project: providing services to taxonomists for standard genome sequencing and annotation.</title>
        <authorList>
            <consortium name="The Broad Institute Genomics Platform"/>
            <consortium name="The Broad Institute Genome Sequencing Center for Infectious Disease"/>
            <person name="Wu L."/>
            <person name="Ma J."/>
        </authorList>
    </citation>
    <scope>NUCLEOTIDE SEQUENCE [LARGE SCALE GENOMIC DNA]</scope>
    <source>
        <strain evidence="12">KCTC 52449</strain>
    </source>
</reference>
<evidence type="ECO:0000259" key="9">
    <source>
        <dbReference type="PROSITE" id="PS50111"/>
    </source>
</evidence>
<dbReference type="SMART" id="SM00304">
    <property type="entry name" value="HAMP"/>
    <property type="match status" value="1"/>
</dbReference>
<dbReference type="PANTHER" id="PTHR32089">
    <property type="entry name" value="METHYL-ACCEPTING CHEMOTAXIS PROTEIN MCPB"/>
    <property type="match status" value="1"/>
</dbReference>
<evidence type="ECO:0000256" key="5">
    <source>
        <dbReference type="ARBA" id="ARBA00023224"/>
    </source>
</evidence>
<dbReference type="SUPFAM" id="SSF58104">
    <property type="entry name" value="Methyl-accepting chemotaxis protein (MCP) signaling domain"/>
    <property type="match status" value="1"/>
</dbReference>
<feature type="transmembrane region" description="Helical" evidence="8">
    <location>
        <begin position="183"/>
        <end position="206"/>
    </location>
</feature>
<dbReference type="CDD" id="cd06225">
    <property type="entry name" value="HAMP"/>
    <property type="match status" value="1"/>
</dbReference>
<dbReference type="Pfam" id="PF00672">
    <property type="entry name" value="HAMP"/>
    <property type="match status" value="1"/>
</dbReference>
<dbReference type="PANTHER" id="PTHR32089:SF119">
    <property type="entry name" value="METHYL-ACCEPTING CHEMOTAXIS PROTEIN CTPL"/>
    <property type="match status" value="1"/>
</dbReference>